<feature type="chain" id="PRO_5017969252" evidence="2">
    <location>
        <begin position="19"/>
        <end position="86"/>
    </location>
</feature>
<evidence type="ECO:0000256" key="1">
    <source>
        <dbReference type="SAM" id="MobiDB-lite"/>
    </source>
</evidence>
<feature type="region of interest" description="Disordered" evidence="1">
    <location>
        <begin position="52"/>
        <end position="86"/>
    </location>
</feature>
<comment type="caution">
    <text evidence="3">The sequence shown here is derived from an EMBL/GenBank/DDBJ whole genome shotgun (WGS) entry which is preliminary data.</text>
</comment>
<accession>A0A3N5DT93</accession>
<organism evidence="3 4">
    <name type="scientific">Aurantiacibacter spongiae</name>
    <dbReference type="NCBI Taxonomy" id="2488860"/>
    <lineage>
        <taxon>Bacteria</taxon>
        <taxon>Pseudomonadati</taxon>
        <taxon>Pseudomonadota</taxon>
        <taxon>Alphaproteobacteria</taxon>
        <taxon>Sphingomonadales</taxon>
        <taxon>Erythrobacteraceae</taxon>
        <taxon>Aurantiacibacter</taxon>
    </lineage>
</organism>
<evidence type="ECO:0000313" key="4">
    <source>
        <dbReference type="Proteomes" id="UP000275232"/>
    </source>
</evidence>
<evidence type="ECO:0000256" key="2">
    <source>
        <dbReference type="SAM" id="SignalP"/>
    </source>
</evidence>
<gene>
    <name evidence="3" type="ORF">EG799_13690</name>
</gene>
<sequence length="86" mass="9258">MLRQLLTLLAVISGLTLAAEPVGPAQASVISIATSAETDACKPVTVPTLQVSREPATRRDDGRRCRQRVPNGRVPTVMLRADRAHE</sequence>
<dbReference type="EMBL" id="RPFZ01000001">
    <property type="protein sequence ID" value="RPF72561.1"/>
    <property type="molecule type" value="Genomic_DNA"/>
</dbReference>
<protein>
    <submittedName>
        <fullName evidence="3">Uncharacterized protein</fullName>
    </submittedName>
</protein>
<keyword evidence="2" id="KW-0732">Signal</keyword>
<keyword evidence="4" id="KW-1185">Reference proteome</keyword>
<proteinExistence type="predicted"/>
<feature type="signal peptide" evidence="2">
    <location>
        <begin position="1"/>
        <end position="18"/>
    </location>
</feature>
<reference evidence="3 4" key="1">
    <citation type="submission" date="2018-11" db="EMBL/GenBank/DDBJ databases">
        <title>Erythrobacter spongiae sp. nov., isolated from a marine sponge.</title>
        <authorList>
            <person name="Zhuang L."/>
            <person name="Luo L."/>
        </authorList>
    </citation>
    <scope>NUCLEOTIDE SEQUENCE [LARGE SCALE GENOMIC DNA]</scope>
    <source>
        <strain evidence="3 4">HN-E23</strain>
    </source>
</reference>
<dbReference type="AlphaFoldDB" id="A0A3N5DT93"/>
<name>A0A3N5DT93_9SPHN</name>
<dbReference type="RefSeq" id="WP_123882405.1">
    <property type="nucleotide sequence ID" value="NZ_RPFZ01000001.1"/>
</dbReference>
<feature type="compositionally biased region" description="Basic and acidic residues" evidence="1">
    <location>
        <begin position="55"/>
        <end position="64"/>
    </location>
</feature>
<dbReference type="Proteomes" id="UP000275232">
    <property type="component" value="Unassembled WGS sequence"/>
</dbReference>
<evidence type="ECO:0000313" key="3">
    <source>
        <dbReference type="EMBL" id="RPF72561.1"/>
    </source>
</evidence>